<gene>
    <name evidence="3" type="ORF">I532_24562</name>
</gene>
<dbReference type="Proteomes" id="UP000012081">
    <property type="component" value="Unassembled WGS sequence"/>
</dbReference>
<keyword evidence="4" id="KW-1185">Reference proteome</keyword>
<evidence type="ECO:0000313" key="3">
    <source>
        <dbReference type="EMBL" id="EMT50018.1"/>
    </source>
</evidence>
<accession>M8D9I7</accession>
<dbReference type="InterPro" id="IPR027417">
    <property type="entry name" value="P-loop_NTPase"/>
</dbReference>
<evidence type="ECO:0000313" key="4">
    <source>
        <dbReference type="Proteomes" id="UP000012081"/>
    </source>
</evidence>
<protein>
    <recommendedName>
        <fullName evidence="2">Novel STAND NTPase 5 domain-containing protein</fullName>
    </recommendedName>
</protein>
<sequence length="1349" mass="157333">MSIYDQYSNTLEVIQIKAYSSPLVLSNFEPSKPLSFFNRISPQMKLKPQMKVSIVSFGEFGPELRGALTEDGSDRRNVAKRLSKHGYVTEQDAYEMLTNIHIETVNEEDLFRDIKVKLSQMLTGIDPDNAFDILNYWLYLRSEKKETITRKDVVEKINSVGRFLAERATHHQEWNTVIVPIEDKVIDEVFQAKLSEEFYQGVSTRYEHILAGLDIPRRNKMEEINQKFDKERIVIIHGASGQGKTTLAFRFLKEYLPELWRFKIQTVENRLHALSIATALKGHADAIGIPLIVYMDISPNDNEWVELVKQLSSHQNIRVLVTVREEDWKRASVAGYEFKFEEIELSLDRTEASQLYEAFVEKRTSSPFLNFEEAWNRFGEGGPLLEFVYLITQGTTLCERLKQQIERLEQEVETGTINRYTLDLLHMVAFASAFGARLQVKLLIDQLGVRVPGRVFKLLEKEYLIRLTDNQSLVQGLHPIRSEILIELLSESFFVNWIEIAKKCLPMIHEEDIEGFLMHAFSRRKSDIPDLLKIVSSYRPKRWIGVFGVTRALIWLGIANYIEENDQLLSDVYQRFADGCMFVLDFDIANVMVDSGDSYYESFMSLIPQKGQEEIHGFRTRQTDKKRVFTLVKEWLSSLDFIPEHPNSDFDWNGLSFVAFWIGKLGVSSYLINSISYNLLDQALNELSIETLANLIHGVYYAQPEVFENWVKRNIERIIQRFNEETFTVHFHDDGTKVFINFIIDFLKLNSPQWKVSREASFEKSFLNTEAISRLSLLRKLLPNRKLYASKGYGHNMSGFNSDYDETKKEMNGALLGNEWLTSVNATFRRLVQNRYRLSTWQLYTEQLLSLRKSIISQCKDIEIGIKEYFKKRELTQPIQKMDVQGIDQLRDALNRVPRLPLIAVDEWGLTEDTSESADNKNENYIMNPRSLANDKFISYRRYLGEYTRSFSNFFNQCIHVLCINPVEGRGRGRKKDLVRNILIRQGIKPDLAHLSTVNLAEACKALPKLQREFRKHFGHLVNQHILRDLENQEQRVLNRFAPTWFFFANYPQRIMKDAVIECEKAFNETKREFLKQLERKLCEVSDISLHLSIHSEQTLYKGEQSLWIKVDYKQVPDRNFALDRIYAVLQKVLSEHKDSNYHRFVLDICWRYLVIVPLVEGKRIGEGVWEIHLLSLLLNPDYKPQLWNLIPYEVSEDLLSELELYKWVHPYLEIVSEINKGVGLLFILINHLQDLLTVPQIDQLMEERFSDYYLKLEERLGVVFEKIGNSVSKMLEVVNQKMDEESPISEELVAVTHLMSELLSLIQPPDKTITDIELWISNLTQAIGLADIITMYWAFFVIHDGKHK</sequence>
<comment type="caution">
    <text evidence="3">The sequence shown here is derived from an EMBL/GenBank/DDBJ whole genome shotgun (WGS) entry which is preliminary data.</text>
</comment>
<evidence type="ECO:0000259" key="2">
    <source>
        <dbReference type="Pfam" id="PF25199"/>
    </source>
</evidence>
<keyword evidence="1" id="KW-0175">Coiled coil</keyword>
<evidence type="ECO:0000256" key="1">
    <source>
        <dbReference type="SAM" id="Coils"/>
    </source>
</evidence>
<organism evidence="3 4">
    <name type="scientific">Brevibacillus borstelensis AK1</name>
    <dbReference type="NCBI Taxonomy" id="1300222"/>
    <lineage>
        <taxon>Bacteria</taxon>
        <taxon>Bacillati</taxon>
        <taxon>Bacillota</taxon>
        <taxon>Bacilli</taxon>
        <taxon>Bacillales</taxon>
        <taxon>Paenibacillaceae</taxon>
        <taxon>Brevibacillus</taxon>
    </lineage>
</organism>
<reference evidence="3 4" key="1">
    <citation type="submission" date="2013-03" db="EMBL/GenBank/DDBJ databases">
        <title>Assembly of a new bacterial strain Brevibacillus borstelensis AK1.</title>
        <authorList>
            <person name="Rajan I."/>
            <person name="PoliReddy D."/>
            <person name="Sugumar T."/>
            <person name="Rathinam K."/>
            <person name="Alqarawi S."/>
            <person name="Khalil A.B."/>
            <person name="Sivakumar N."/>
        </authorList>
    </citation>
    <scope>NUCLEOTIDE SEQUENCE [LARGE SCALE GENOMIC DNA]</scope>
    <source>
        <strain evidence="3 4">AK1</strain>
    </source>
</reference>
<dbReference type="EMBL" id="APBN01000023">
    <property type="protein sequence ID" value="EMT50018.1"/>
    <property type="molecule type" value="Genomic_DNA"/>
</dbReference>
<dbReference type="Pfam" id="PF25199">
    <property type="entry name" value="nSTAND_NTPase5"/>
    <property type="match status" value="1"/>
</dbReference>
<feature type="coiled-coil region" evidence="1">
    <location>
        <begin position="391"/>
        <end position="418"/>
    </location>
</feature>
<proteinExistence type="predicted"/>
<dbReference type="PATRIC" id="fig|1300222.3.peg.5162"/>
<dbReference type="SUPFAM" id="SSF52540">
    <property type="entry name" value="P-loop containing nucleoside triphosphate hydrolases"/>
    <property type="match status" value="1"/>
</dbReference>
<name>M8D9I7_9BACL</name>
<feature type="domain" description="Novel STAND NTPase 5" evidence="2">
    <location>
        <begin position="197"/>
        <end position="331"/>
    </location>
</feature>
<dbReference type="InterPro" id="IPR057574">
    <property type="entry name" value="nSTAND_NTPase5_dom"/>
</dbReference>
<dbReference type="STRING" id="1300222.I532_24562"/>